<dbReference type="Proteomes" id="UP000277300">
    <property type="component" value="Unassembled WGS sequence"/>
</dbReference>
<name>A0A3F2RZ12_9STRA</name>
<evidence type="ECO:0000256" key="1">
    <source>
        <dbReference type="SAM" id="Coils"/>
    </source>
</evidence>
<evidence type="ECO:0000313" key="2">
    <source>
        <dbReference type="EMBL" id="RLN59702.1"/>
    </source>
</evidence>
<proteinExistence type="predicted"/>
<dbReference type="EMBL" id="MBAD02001024">
    <property type="protein sequence ID" value="RLN59702.1"/>
    <property type="molecule type" value="Genomic_DNA"/>
</dbReference>
<accession>A0A3F2RZ12</accession>
<evidence type="ECO:0000313" key="3">
    <source>
        <dbReference type="EMBL" id="RLN67058.1"/>
    </source>
</evidence>
<dbReference type="AlphaFoldDB" id="A0A3F2RZ12"/>
<gene>
    <name evidence="2" type="ORF">BBJ29_006534</name>
    <name evidence="3" type="ORF">BBP00_00001848</name>
</gene>
<protein>
    <submittedName>
        <fullName evidence="3">Uncharacterized protein</fullName>
    </submittedName>
</protein>
<dbReference type="EMBL" id="MBDO02000028">
    <property type="protein sequence ID" value="RLN67058.1"/>
    <property type="molecule type" value="Genomic_DNA"/>
</dbReference>
<evidence type="ECO:0000313" key="4">
    <source>
        <dbReference type="Proteomes" id="UP000277300"/>
    </source>
</evidence>
<evidence type="ECO:0000313" key="5">
    <source>
        <dbReference type="Proteomes" id="UP000284657"/>
    </source>
</evidence>
<keyword evidence="1" id="KW-0175">Coiled coil</keyword>
<organism evidence="3 4">
    <name type="scientific">Phytophthora kernoviae</name>
    <dbReference type="NCBI Taxonomy" id="325452"/>
    <lineage>
        <taxon>Eukaryota</taxon>
        <taxon>Sar</taxon>
        <taxon>Stramenopiles</taxon>
        <taxon>Oomycota</taxon>
        <taxon>Peronosporomycetes</taxon>
        <taxon>Peronosporales</taxon>
        <taxon>Peronosporaceae</taxon>
        <taxon>Phytophthora</taxon>
    </lineage>
</organism>
<feature type="coiled-coil region" evidence="1">
    <location>
        <begin position="34"/>
        <end position="61"/>
    </location>
</feature>
<dbReference type="Proteomes" id="UP000284657">
    <property type="component" value="Unassembled WGS sequence"/>
</dbReference>
<reference evidence="4 5" key="1">
    <citation type="submission" date="2018-07" db="EMBL/GenBank/DDBJ databases">
        <title>Genome sequencing of oomycete isolates from Chile give support for New Zealand origin for Phytophthora kernoviae and make available the first Nothophytophthora sp. genome.</title>
        <authorList>
            <person name="Studholme D.J."/>
            <person name="Sanfuentes E."/>
            <person name="Panda P."/>
            <person name="Hill R."/>
            <person name="Sambles C."/>
            <person name="Grant M."/>
            <person name="Williams N.M."/>
            <person name="Mcdougal R.L."/>
        </authorList>
    </citation>
    <scope>NUCLEOTIDE SEQUENCE [LARGE SCALE GENOMIC DNA]</scope>
    <source>
        <strain evidence="3">Chile6</strain>
        <strain evidence="2">Chile7</strain>
    </source>
</reference>
<sequence length="166" mass="18611">MVTCWDSVIQSDGHFNFNLKTHNAILRSQDVPPIQELSTLIKKTTNEKEMLTKRLELALQMLHVLALLSPLDVLRIIKDELYLVVKLADALLHTAYVPLQQLYFMALTKLLGELNSRSNEVAAAAQRRLMESLKLLDSVLPTVLQPEEVIKLVSVVLSSDGCVYGT</sequence>
<comment type="caution">
    <text evidence="3">The sequence shown here is derived from an EMBL/GenBank/DDBJ whole genome shotgun (WGS) entry which is preliminary data.</text>
</comment>
<dbReference type="OrthoDB" id="127955at2759"/>